<name>A0A5B7CJ69_PORTR</name>
<comment type="caution">
    <text evidence="2">The sequence shown here is derived from an EMBL/GenBank/DDBJ whole genome shotgun (WGS) entry which is preliminary data.</text>
</comment>
<sequence length="71" mass="7622">MKQNTHHFQGGRQVVPQVASHTSTTTATDSPRIAITSTMVTSVGSVPQFGTAFLTQCPDSRHHSAVPSVFR</sequence>
<organism evidence="2 3">
    <name type="scientific">Portunus trituberculatus</name>
    <name type="common">Swimming crab</name>
    <name type="synonym">Neptunus trituberculatus</name>
    <dbReference type="NCBI Taxonomy" id="210409"/>
    <lineage>
        <taxon>Eukaryota</taxon>
        <taxon>Metazoa</taxon>
        <taxon>Ecdysozoa</taxon>
        <taxon>Arthropoda</taxon>
        <taxon>Crustacea</taxon>
        <taxon>Multicrustacea</taxon>
        <taxon>Malacostraca</taxon>
        <taxon>Eumalacostraca</taxon>
        <taxon>Eucarida</taxon>
        <taxon>Decapoda</taxon>
        <taxon>Pleocyemata</taxon>
        <taxon>Brachyura</taxon>
        <taxon>Eubrachyura</taxon>
        <taxon>Portunoidea</taxon>
        <taxon>Portunidae</taxon>
        <taxon>Portuninae</taxon>
        <taxon>Portunus</taxon>
    </lineage>
</organism>
<keyword evidence="3" id="KW-1185">Reference proteome</keyword>
<dbReference type="EMBL" id="VSRR010000067">
    <property type="protein sequence ID" value="MPC09380.1"/>
    <property type="molecule type" value="Genomic_DNA"/>
</dbReference>
<dbReference type="Proteomes" id="UP000324222">
    <property type="component" value="Unassembled WGS sequence"/>
</dbReference>
<feature type="compositionally biased region" description="Low complexity" evidence="1">
    <location>
        <begin position="19"/>
        <end position="28"/>
    </location>
</feature>
<accession>A0A5B7CJ69</accession>
<protein>
    <submittedName>
        <fullName evidence="2">Uncharacterized protein</fullName>
    </submittedName>
</protein>
<evidence type="ECO:0000256" key="1">
    <source>
        <dbReference type="SAM" id="MobiDB-lite"/>
    </source>
</evidence>
<gene>
    <name evidence="2" type="ORF">E2C01_001992</name>
</gene>
<evidence type="ECO:0000313" key="3">
    <source>
        <dbReference type="Proteomes" id="UP000324222"/>
    </source>
</evidence>
<feature type="region of interest" description="Disordered" evidence="1">
    <location>
        <begin position="1"/>
        <end position="30"/>
    </location>
</feature>
<evidence type="ECO:0000313" key="2">
    <source>
        <dbReference type="EMBL" id="MPC09380.1"/>
    </source>
</evidence>
<reference evidence="2 3" key="1">
    <citation type="submission" date="2019-05" db="EMBL/GenBank/DDBJ databases">
        <title>Another draft genome of Portunus trituberculatus and its Hox gene families provides insights of decapod evolution.</title>
        <authorList>
            <person name="Jeong J.-H."/>
            <person name="Song I."/>
            <person name="Kim S."/>
            <person name="Choi T."/>
            <person name="Kim D."/>
            <person name="Ryu S."/>
            <person name="Kim W."/>
        </authorList>
    </citation>
    <scope>NUCLEOTIDE SEQUENCE [LARGE SCALE GENOMIC DNA]</scope>
    <source>
        <tissue evidence="2">Muscle</tissue>
    </source>
</reference>
<proteinExistence type="predicted"/>
<dbReference type="AlphaFoldDB" id="A0A5B7CJ69"/>